<dbReference type="NCBIfam" id="TIGR04416">
    <property type="entry name" value="group_II_RT_mat"/>
    <property type="match status" value="1"/>
</dbReference>
<reference evidence="2" key="1">
    <citation type="journal article" date="2018" name="Am. J. Bot.">
        <title>Organellar phylogenomics inform systematics in the green algal family Hydrodictyaceae (Chlorophyceae) and provide clues to the complex evolutionary history of plastid genomes in the green algal tree of life.</title>
        <authorList>
            <person name="McManus H.A."/>
            <person name="Fucikova K."/>
            <person name="Lewis P.O."/>
            <person name="Lewis L.A."/>
            <person name="Karol K.G."/>
        </authorList>
    </citation>
    <scope>NUCLEOTIDE SEQUENCE</scope>
    <source>
        <strain evidence="2">UTEX LB1364</strain>
    </source>
</reference>
<dbReference type="PANTHER" id="PTHR34047:SF10">
    <property type="entry name" value="GROUP II INTRON-ASSOCIATED OPEN READING FRAME"/>
    <property type="match status" value="1"/>
</dbReference>
<keyword evidence="2" id="KW-0150">Chloroplast</keyword>
<protein>
    <submittedName>
        <fullName evidence="2">Hypothetical intron-encoded HNH endonuclease</fullName>
    </submittedName>
</protein>
<dbReference type="InterPro" id="IPR002711">
    <property type="entry name" value="HNH"/>
</dbReference>
<evidence type="ECO:0000313" key="2">
    <source>
        <dbReference type="EMBL" id="AXC47253.1"/>
    </source>
</evidence>
<organism evidence="2">
    <name type="scientific">Pediastrum duplex</name>
    <name type="common">Green alga</name>
    <dbReference type="NCBI Taxonomy" id="3105"/>
    <lineage>
        <taxon>Eukaryota</taxon>
        <taxon>Viridiplantae</taxon>
        <taxon>Chlorophyta</taxon>
        <taxon>core chlorophytes</taxon>
        <taxon>Chlorophyceae</taxon>
        <taxon>CS clade</taxon>
        <taxon>Sphaeropleales</taxon>
        <taxon>Hydrodictyaceae</taxon>
        <taxon>Pediastrum</taxon>
    </lineage>
</organism>
<dbReference type="GO" id="GO:0008270">
    <property type="term" value="F:zinc ion binding"/>
    <property type="evidence" value="ECO:0007669"/>
    <property type="project" value="InterPro"/>
</dbReference>
<accession>A0A344PFI1</accession>
<dbReference type="GO" id="GO:0003676">
    <property type="term" value="F:nucleic acid binding"/>
    <property type="evidence" value="ECO:0007669"/>
    <property type="project" value="InterPro"/>
</dbReference>
<dbReference type="GO" id="GO:0004519">
    <property type="term" value="F:endonuclease activity"/>
    <property type="evidence" value="ECO:0007669"/>
    <property type="project" value="UniProtKB-KW"/>
</dbReference>
<dbReference type="InterPro" id="IPR013597">
    <property type="entry name" value="Mat_intron_G2"/>
</dbReference>
<dbReference type="InterPro" id="IPR003615">
    <property type="entry name" value="HNH_nuc"/>
</dbReference>
<dbReference type="Pfam" id="PF08388">
    <property type="entry name" value="GIIM"/>
    <property type="match status" value="1"/>
</dbReference>
<evidence type="ECO:0000259" key="1">
    <source>
        <dbReference type="PROSITE" id="PS50878"/>
    </source>
</evidence>
<dbReference type="AlphaFoldDB" id="A0A344PFI1"/>
<keyword evidence="2" id="KW-0540">Nuclease</keyword>
<dbReference type="InterPro" id="IPR051083">
    <property type="entry name" value="GrpII_Intron_Splice-Mob/Def"/>
</dbReference>
<dbReference type="InterPro" id="IPR025960">
    <property type="entry name" value="RVT_N"/>
</dbReference>
<dbReference type="Pfam" id="PF13655">
    <property type="entry name" value="RVT_N"/>
    <property type="match status" value="1"/>
</dbReference>
<keyword evidence="2" id="KW-0378">Hydrolase</keyword>
<feature type="domain" description="Reverse transcriptase" evidence="1">
    <location>
        <begin position="86"/>
        <end position="337"/>
    </location>
</feature>
<dbReference type="InterPro" id="IPR043502">
    <property type="entry name" value="DNA/RNA_pol_sf"/>
</dbReference>
<dbReference type="CDD" id="cd01651">
    <property type="entry name" value="RT_G2_intron"/>
    <property type="match status" value="1"/>
</dbReference>
<name>A0A344PFI1_PEDDU</name>
<dbReference type="Gene3D" id="1.10.30.50">
    <property type="match status" value="1"/>
</dbReference>
<dbReference type="Pfam" id="PF00078">
    <property type="entry name" value="RVT_1"/>
    <property type="match status" value="1"/>
</dbReference>
<dbReference type="PANTHER" id="PTHR34047">
    <property type="entry name" value="NUCLEAR INTRON MATURASE 1, MITOCHONDRIAL-RELATED"/>
    <property type="match status" value="1"/>
</dbReference>
<proteinExistence type="predicted"/>
<dbReference type="Pfam" id="PF01844">
    <property type="entry name" value="HNH"/>
    <property type="match status" value="1"/>
</dbReference>
<dbReference type="SUPFAM" id="SSF56672">
    <property type="entry name" value="DNA/RNA polymerases"/>
    <property type="match status" value="1"/>
</dbReference>
<geneLocation type="chloroplast" evidence="2"/>
<dbReference type="PROSITE" id="PS50878">
    <property type="entry name" value="RT_POL"/>
    <property type="match status" value="1"/>
</dbReference>
<dbReference type="SMART" id="SM00507">
    <property type="entry name" value="HNHc"/>
    <property type="match status" value="1"/>
</dbReference>
<dbReference type="CDD" id="cd00085">
    <property type="entry name" value="HNHc"/>
    <property type="match status" value="1"/>
</dbReference>
<dbReference type="EMBL" id="MF536515">
    <property type="protein sequence ID" value="AXC47253.1"/>
    <property type="molecule type" value="Genomic_DNA"/>
</dbReference>
<dbReference type="InterPro" id="IPR030931">
    <property type="entry name" value="Group_II_RT_mat"/>
</dbReference>
<sequence>MSSINNIAWSDIRWFPVNQYVHRLQHRIYKASLNKNVKLVHLLQKRLLSSFEARLYATRLVTTLNKGKRTAGVDRIKITSGEQKLQLAKTLRINGKAQPIRRVWIPKPGKSEMRPLGIPTIRDRAKQALVKLALEPQWEAAFEANSYGFRPGRCAHDAIEAIFLNLRHDRPKWVFDADIRKCFDRISHKALLAKLDTYPQLEKQIKAWLEAGVMEGYANTPKEIEAVKLGTPQGGVISPLLANIALHGLEEHLKNFVTKIPGLPYPGANRGKVAKHKALGFARYADDFVVIHANKEILLLCIDECKNWLERIGLEISEEKSALRDAREGFKFLGFQIILVRKKKADRYKVKITPSKANQLRFLTRVRGIIQSNRSISSFNLILMLRPVILGWANYFRYCECKDTFSVLTHRIYFKLRAWVFRRDTRNGRKAIKKKYFPAGRTYIFNGRKYKDNWILVGKMKGKDGKIVENYLPHMSWVKSEKFVKIKGAESPFARNEYWMGRFSKGISMSSRVKTLFTRQRKKCAICNNQFSLLDMQTWQVDHIIPKKEGGPDTYANLRLLCRSCYDQKSAKEKGKSS</sequence>
<dbReference type="InterPro" id="IPR000477">
    <property type="entry name" value="RT_dom"/>
</dbReference>
<keyword evidence="2" id="KW-0934">Plastid</keyword>
<keyword evidence="2" id="KW-0255">Endonuclease</keyword>